<dbReference type="AlphaFoldDB" id="X6L8K3"/>
<sequence length="197" mass="22408">VEISCPDQKKPLLFCSFYRNLQCKTFNFQAFEQELQSAMNAHHPAWLDQNTDDVSECILDFITSNGLRLKKNIDNWMQSIDPNVLGSTETLDKAVESWTKRVVDAGEATIGIKYKDLFTQFKALNNNKICIIPALVNKETNSVAKSDAEKAYLLAKTFAEPPQPPKDVDEKHYETVEEDIRFKVAISKPLELDESCM</sequence>
<evidence type="ECO:0000313" key="1">
    <source>
        <dbReference type="EMBL" id="ETN98322.1"/>
    </source>
</evidence>
<comment type="caution">
    <text evidence="1">The sequence shown here is derived from an EMBL/GenBank/DDBJ whole genome shotgun (WGS) entry which is preliminary data.</text>
</comment>
<evidence type="ECO:0000313" key="2">
    <source>
        <dbReference type="Proteomes" id="UP000023152"/>
    </source>
</evidence>
<keyword evidence="2" id="KW-1185">Reference proteome</keyword>
<reference evidence="1 2" key="1">
    <citation type="journal article" date="2013" name="Curr. Biol.">
        <title>The Genome of the Foraminiferan Reticulomyxa filosa.</title>
        <authorList>
            <person name="Glockner G."/>
            <person name="Hulsmann N."/>
            <person name="Schleicher M."/>
            <person name="Noegel A.A."/>
            <person name="Eichinger L."/>
            <person name="Gallinger C."/>
            <person name="Pawlowski J."/>
            <person name="Sierra R."/>
            <person name="Euteneuer U."/>
            <person name="Pillet L."/>
            <person name="Moustafa A."/>
            <person name="Platzer M."/>
            <person name="Groth M."/>
            <person name="Szafranski K."/>
            <person name="Schliwa M."/>
        </authorList>
    </citation>
    <scope>NUCLEOTIDE SEQUENCE [LARGE SCALE GENOMIC DNA]</scope>
</reference>
<proteinExistence type="predicted"/>
<dbReference type="EMBL" id="ASPP01047000">
    <property type="protein sequence ID" value="ETN98322.1"/>
    <property type="molecule type" value="Genomic_DNA"/>
</dbReference>
<dbReference type="Proteomes" id="UP000023152">
    <property type="component" value="Unassembled WGS sequence"/>
</dbReference>
<gene>
    <name evidence="1" type="ORF">RFI_39188</name>
</gene>
<protein>
    <submittedName>
        <fullName evidence="1">Uncharacterized protein</fullName>
    </submittedName>
</protein>
<accession>X6L8K3</accession>
<name>X6L8K3_RETFI</name>
<organism evidence="1 2">
    <name type="scientific">Reticulomyxa filosa</name>
    <dbReference type="NCBI Taxonomy" id="46433"/>
    <lineage>
        <taxon>Eukaryota</taxon>
        <taxon>Sar</taxon>
        <taxon>Rhizaria</taxon>
        <taxon>Retaria</taxon>
        <taxon>Foraminifera</taxon>
        <taxon>Monothalamids</taxon>
        <taxon>Reticulomyxidae</taxon>
        <taxon>Reticulomyxa</taxon>
    </lineage>
</organism>
<feature type="non-terminal residue" evidence="1">
    <location>
        <position position="1"/>
    </location>
</feature>